<organism evidence="2 3">
    <name type="scientific">Haematococcus lacustris</name>
    <name type="common">Green alga</name>
    <name type="synonym">Haematococcus pluvialis</name>
    <dbReference type="NCBI Taxonomy" id="44745"/>
    <lineage>
        <taxon>Eukaryota</taxon>
        <taxon>Viridiplantae</taxon>
        <taxon>Chlorophyta</taxon>
        <taxon>core chlorophytes</taxon>
        <taxon>Chlorophyceae</taxon>
        <taxon>CS clade</taxon>
        <taxon>Chlamydomonadales</taxon>
        <taxon>Haematococcaceae</taxon>
        <taxon>Haematococcus</taxon>
    </lineage>
</organism>
<dbReference type="Proteomes" id="UP000485058">
    <property type="component" value="Unassembled WGS sequence"/>
</dbReference>
<dbReference type="GO" id="GO:0000963">
    <property type="term" value="P:mitochondrial RNA processing"/>
    <property type="evidence" value="ECO:0007669"/>
    <property type="project" value="TreeGrafter"/>
</dbReference>
<dbReference type="InterPro" id="IPR050870">
    <property type="entry name" value="FAST_kinase"/>
</dbReference>
<name>A0A699ZLH8_HAELA</name>
<dbReference type="AlphaFoldDB" id="A0A699ZLH8"/>
<dbReference type="GO" id="GO:0005759">
    <property type="term" value="C:mitochondrial matrix"/>
    <property type="evidence" value="ECO:0007669"/>
    <property type="project" value="TreeGrafter"/>
</dbReference>
<feature type="non-terminal residue" evidence="2">
    <location>
        <position position="1"/>
    </location>
</feature>
<keyword evidence="3" id="KW-1185">Reference proteome</keyword>
<feature type="region of interest" description="Disordered" evidence="1">
    <location>
        <begin position="1"/>
        <end position="20"/>
    </location>
</feature>
<gene>
    <name evidence="2" type="ORF">HaLaN_17563</name>
</gene>
<dbReference type="PANTHER" id="PTHR21228:SF40">
    <property type="entry name" value="LD45607P"/>
    <property type="match status" value="1"/>
</dbReference>
<comment type="caution">
    <text evidence="2">The sequence shown here is derived from an EMBL/GenBank/DDBJ whole genome shotgun (WGS) entry which is preliminary data.</text>
</comment>
<dbReference type="GO" id="GO:0035770">
    <property type="term" value="C:ribonucleoprotein granule"/>
    <property type="evidence" value="ECO:0007669"/>
    <property type="project" value="TreeGrafter"/>
</dbReference>
<sequence>MAWHVKKSQPMAQPRGKGATSTDHLLGIVQQHGPDLDFTHVSQALTRLSSLEGQGQQLLVPTETSQTQPQVEDPSPSVAITLARLDPLLLALLPSGDSRGVSNALWAYSRLNHYRRHTFDALCRQAMRLKGQLDPLDCAQIMQAFGTFRHYHPDLLAAIPQVLLEAACVAFQHNIYSCCNKDVALMLWSLAKLQHYPGLRVLQLVESRMLDALFCRGMQTQRMQPLPMQSAAPELPGHANEVHAHGAQDSIRTLQQPQQGGPEAEAPLVPQDIGNVLWAFGQLKYKAASLLDQLPRHLGTWLHAFNCADLCAVLYGYAHARHYHPGVLNALGPLLTPHLPSLSLKELVTVVWAFGIFQHRPPTAPLLLDGLAAALMACPERSRPQTLATLAKACANL</sequence>
<feature type="non-terminal residue" evidence="2">
    <location>
        <position position="397"/>
    </location>
</feature>
<dbReference type="GO" id="GO:0003723">
    <property type="term" value="F:RNA binding"/>
    <property type="evidence" value="ECO:0007669"/>
    <property type="project" value="TreeGrafter"/>
</dbReference>
<reference evidence="2 3" key="1">
    <citation type="submission" date="2020-02" db="EMBL/GenBank/DDBJ databases">
        <title>Draft genome sequence of Haematococcus lacustris strain NIES-144.</title>
        <authorList>
            <person name="Morimoto D."/>
            <person name="Nakagawa S."/>
            <person name="Yoshida T."/>
            <person name="Sawayama S."/>
        </authorList>
    </citation>
    <scope>NUCLEOTIDE SEQUENCE [LARGE SCALE GENOMIC DNA]</scope>
    <source>
        <strain evidence="2 3">NIES-144</strain>
    </source>
</reference>
<evidence type="ECO:0000313" key="2">
    <source>
        <dbReference type="EMBL" id="GFH20439.1"/>
    </source>
</evidence>
<dbReference type="PANTHER" id="PTHR21228">
    <property type="entry name" value="FAST LEU-RICH DOMAIN-CONTAINING"/>
    <property type="match status" value="1"/>
</dbReference>
<proteinExistence type="predicted"/>
<evidence type="ECO:0000256" key="1">
    <source>
        <dbReference type="SAM" id="MobiDB-lite"/>
    </source>
</evidence>
<evidence type="ECO:0000313" key="3">
    <source>
        <dbReference type="Proteomes" id="UP000485058"/>
    </source>
</evidence>
<accession>A0A699ZLH8</accession>
<protein>
    <submittedName>
        <fullName evidence="2">FAST_1 domain-containing protein</fullName>
    </submittedName>
</protein>
<dbReference type="GO" id="GO:0044528">
    <property type="term" value="P:regulation of mitochondrial mRNA stability"/>
    <property type="evidence" value="ECO:0007669"/>
    <property type="project" value="TreeGrafter"/>
</dbReference>
<dbReference type="EMBL" id="BLLF01001635">
    <property type="protein sequence ID" value="GFH20439.1"/>
    <property type="molecule type" value="Genomic_DNA"/>
</dbReference>